<dbReference type="PANTHER" id="PTHR10984">
    <property type="entry name" value="ENDOPLASMIC RETICULUM-GOLGI INTERMEDIATE COMPARTMENT PROTEIN"/>
    <property type="match status" value="1"/>
</dbReference>
<dbReference type="GO" id="GO:0016020">
    <property type="term" value="C:membrane"/>
    <property type="evidence" value="ECO:0007669"/>
    <property type="project" value="UniProtKB-SubCell"/>
</dbReference>
<evidence type="ECO:0000259" key="7">
    <source>
        <dbReference type="Pfam" id="PF07970"/>
    </source>
</evidence>
<evidence type="ECO:0000256" key="1">
    <source>
        <dbReference type="ARBA" id="ARBA00004141"/>
    </source>
</evidence>
<evidence type="ECO:0000259" key="8">
    <source>
        <dbReference type="Pfam" id="PF13850"/>
    </source>
</evidence>
<dbReference type="InterPro" id="IPR012936">
    <property type="entry name" value="Erv_C"/>
</dbReference>
<evidence type="ECO:0000256" key="6">
    <source>
        <dbReference type="SAM" id="MobiDB-lite"/>
    </source>
</evidence>
<comment type="caution">
    <text evidence="9">The sequence shown here is derived from an EMBL/GenBank/DDBJ whole genome shotgun (WGS) entry which is preliminary data.</text>
</comment>
<feature type="region of interest" description="Disordered" evidence="6">
    <location>
        <begin position="130"/>
        <end position="149"/>
    </location>
</feature>
<evidence type="ECO:0000313" key="9">
    <source>
        <dbReference type="EMBL" id="OHT06825.1"/>
    </source>
</evidence>
<keyword evidence="10" id="KW-1185">Reference proteome</keyword>
<evidence type="ECO:0000256" key="2">
    <source>
        <dbReference type="ARBA" id="ARBA00005648"/>
    </source>
</evidence>
<dbReference type="AlphaFoldDB" id="A0A1J4K5U2"/>
<name>A0A1J4K5U2_9EUKA</name>
<dbReference type="InterPro" id="IPR039542">
    <property type="entry name" value="Erv_N"/>
</dbReference>
<dbReference type="InterPro" id="IPR045888">
    <property type="entry name" value="Erv"/>
</dbReference>
<evidence type="ECO:0000256" key="3">
    <source>
        <dbReference type="ARBA" id="ARBA00022692"/>
    </source>
</evidence>
<comment type="subcellular location">
    <subcellularLocation>
        <location evidence="1">Membrane</location>
        <topology evidence="1">Multi-pass membrane protein</topology>
    </subcellularLocation>
</comment>
<keyword evidence="5" id="KW-0472">Membrane</keyword>
<sequence>MFFKKFDVFPKYADPDVKIKTKTGALLSLLTLSAMTVLFLHEFVRFVKPRIFEEIIVDTSRVGLQRTMGINFNLTVFSPCNHFYINAWDSEGNQQIGHRHEIQRQRVDENGLLIGEKEWLNVKRRELKGREKKKINPKSNSNTKEEKSDFCGSCYGAAPRGSCCNTCDDIISAFKSKGWGLDGLDRWQQCIDEGYSNLGHETCILSGVVRVNRAKGTLLFSTLSDVKPGERKSRDISRISKSLNLSHTFQFFEFGPRVPGSHHPLDGLTVIQSNKGRMVYSYHMNVVPTRWVSRRGFEVNTYKFTPVFSQKNITVDKSREIPGIYFHYDIAPLAVISRETAYSVWEFLTSVCAIVGGAFTCASLADQFFFRALTTLEGKAQIGKHF</sequence>
<gene>
    <name evidence="9" type="ORF">TRFO_25068</name>
</gene>
<evidence type="ECO:0008006" key="11">
    <source>
        <dbReference type="Google" id="ProtNLM"/>
    </source>
</evidence>
<proteinExistence type="inferred from homology"/>
<dbReference type="RefSeq" id="XP_068359961.1">
    <property type="nucleotide sequence ID" value="XM_068504114.1"/>
</dbReference>
<protein>
    <recommendedName>
        <fullName evidence="11">Endoplasmic reticulum-Golgi intermediate compartment protein 3</fullName>
    </recommendedName>
</protein>
<dbReference type="VEuPathDB" id="TrichDB:TRFO_25068"/>
<evidence type="ECO:0000313" key="10">
    <source>
        <dbReference type="Proteomes" id="UP000179807"/>
    </source>
</evidence>
<dbReference type="Proteomes" id="UP000179807">
    <property type="component" value="Unassembled WGS sequence"/>
</dbReference>
<dbReference type="OrthoDB" id="270930at2759"/>
<organism evidence="9 10">
    <name type="scientific">Tritrichomonas foetus</name>
    <dbReference type="NCBI Taxonomy" id="1144522"/>
    <lineage>
        <taxon>Eukaryota</taxon>
        <taxon>Metamonada</taxon>
        <taxon>Parabasalia</taxon>
        <taxon>Tritrichomonadida</taxon>
        <taxon>Tritrichomonadidae</taxon>
        <taxon>Tritrichomonas</taxon>
    </lineage>
</organism>
<dbReference type="Pfam" id="PF07970">
    <property type="entry name" value="COPIIcoated_ERV"/>
    <property type="match status" value="1"/>
</dbReference>
<dbReference type="GO" id="GO:0030134">
    <property type="term" value="C:COPII-coated ER to Golgi transport vesicle"/>
    <property type="evidence" value="ECO:0007669"/>
    <property type="project" value="TreeGrafter"/>
</dbReference>
<feature type="domain" description="Endoplasmic reticulum vesicle transporter N-terminal" evidence="8">
    <location>
        <begin position="3"/>
        <end position="95"/>
    </location>
</feature>
<dbReference type="GeneID" id="94838818"/>
<dbReference type="Pfam" id="PF13850">
    <property type="entry name" value="ERGIC_N"/>
    <property type="match status" value="1"/>
</dbReference>
<evidence type="ECO:0000256" key="4">
    <source>
        <dbReference type="ARBA" id="ARBA00022989"/>
    </source>
</evidence>
<accession>A0A1J4K5U2</accession>
<comment type="similarity">
    <text evidence="2">Belongs to the ERGIC family.</text>
</comment>
<keyword evidence="3" id="KW-0812">Transmembrane</keyword>
<evidence type="ECO:0000256" key="5">
    <source>
        <dbReference type="ARBA" id="ARBA00023136"/>
    </source>
</evidence>
<dbReference type="EMBL" id="MLAK01000714">
    <property type="protein sequence ID" value="OHT06825.1"/>
    <property type="molecule type" value="Genomic_DNA"/>
</dbReference>
<dbReference type="PANTHER" id="PTHR10984:SF25">
    <property type="entry name" value="ENDOPLASMIC RETICULUM-GOLGI INTERMEDIATE COMPARTMENT PROTEIN 3"/>
    <property type="match status" value="1"/>
</dbReference>
<keyword evidence="4" id="KW-1133">Transmembrane helix</keyword>
<dbReference type="GO" id="GO:0005783">
    <property type="term" value="C:endoplasmic reticulum"/>
    <property type="evidence" value="ECO:0007669"/>
    <property type="project" value="TreeGrafter"/>
</dbReference>
<reference evidence="9" key="1">
    <citation type="submission" date="2016-10" db="EMBL/GenBank/DDBJ databases">
        <authorList>
            <person name="Benchimol M."/>
            <person name="Almeida L.G."/>
            <person name="Vasconcelos A.T."/>
            <person name="Perreira-Neves A."/>
            <person name="Rosa I.A."/>
            <person name="Tasca T."/>
            <person name="Bogo M.R."/>
            <person name="de Souza W."/>
        </authorList>
    </citation>
    <scope>NUCLEOTIDE SEQUENCE [LARGE SCALE GENOMIC DNA]</scope>
    <source>
        <strain evidence="9">K</strain>
    </source>
</reference>
<feature type="domain" description="Endoplasmic reticulum vesicle transporter C-terminal" evidence="7">
    <location>
        <begin position="154"/>
        <end position="366"/>
    </location>
</feature>